<dbReference type="PANTHER" id="PTHR46122:SF9">
    <property type="entry name" value="F-BOX_KELCH-REPEAT PROTEIN"/>
    <property type="match status" value="1"/>
</dbReference>
<dbReference type="SMART" id="SM00612">
    <property type="entry name" value="Kelch"/>
    <property type="match status" value="2"/>
</dbReference>
<dbReference type="PANTHER" id="PTHR46122">
    <property type="entry name" value="GALACTOSE OXIDASE/KELCH REPEAT PROTEIN-RELATED"/>
    <property type="match status" value="1"/>
</dbReference>
<dbReference type="Gene3D" id="2.120.10.80">
    <property type="entry name" value="Kelch-type beta propeller"/>
    <property type="match status" value="1"/>
</dbReference>
<sequence>MEDLPSAFDVTQTAKRRRENMDDKAKDLKDSGDSANNSLISEIGRDLSMECLARCARVDYGKILMVNRSFKSVILSGDELYKLRRKLGIIEYWVYFSCNRAEWEAFDTVGRQYRGLPPIPASECFKCCDMESLAVGTELLVFGREVQSLTVYKYSVVTDSWVDGVTPNTPRCLFASGSLGEIAIVAGGCDSEGKILGSAEMYDSNKGMWRALPSLNTPRKSCSGVVMDERFYAIGGIGLGEKSVDSEAGNPKVLTSGEVFDMKTNLWVEIPNMLPGHIVEGVDEYSHAAMKSPPLLAVVKNELYAAYHEEMLLKKYNKSMNVWTTIGRLPENASSTNGWGLAFRGCGDLLIVIGGPQAMNYGFLEINAWEPKEGPPEWTLLSRKDSKSFVYNCAIMGC</sequence>
<keyword evidence="2" id="KW-0677">Repeat</keyword>
<evidence type="ECO:0000313" key="4">
    <source>
        <dbReference type="Proteomes" id="UP001161247"/>
    </source>
</evidence>
<reference evidence="3" key="1">
    <citation type="submission" date="2023-03" db="EMBL/GenBank/DDBJ databases">
        <authorList>
            <person name="Julca I."/>
        </authorList>
    </citation>
    <scope>NUCLEOTIDE SEQUENCE</scope>
</reference>
<evidence type="ECO:0000256" key="1">
    <source>
        <dbReference type="ARBA" id="ARBA00022441"/>
    </source>
</evidence>
<dbReference type="InterPro" id="IPR015915">
    <property type="entry name" value="Kelch-typ_b-propeller"/>
</dbReference>
<dbReference type="AlphaFoldDB" id="A0AAV1CHQ4"/>
<proteinExistence type="predicted"/>
<dbReference type="SUPFAM" id="SSF117281">
    <property type="entry name" value="Kelch motif"/>
    <property type="match status" value="1"/>
</dbReference>
<dbReference type="EMBL" id="OX459119">
    <property type="protein sequence ID" value="CAI9094955.1"/>
    <property type="molecule type" value="Genomic_DNA"/>
</dbReference>
<organism evidence="3 4">
    <name type="scientific">Oldenlandia corymbosa var. corymbosa</name>
    <dbReference type="NCBI Taxonomy" id="529605"/>
    <lineage>
        <taxon>Eukaryota</taxon>
        <taxon>Viridiplantae</taxon>
        <taxon>Streptophyta</taxon>
        <taxon>Embryophyta</taxon>
        <taxon>Tracheophyta</taxon>
        <taxon>Spermatophyta</taxon>
        <taxon>Magnoliopsida</taxon>
        <taxon>eudicotyledons</taxon>
        <taxon>Gunneridae</taxon>
        <taxon>Pentapetalae</taxon>
        <taxon>asterids</taxon>
        <taxon>lamiids</taxon>
        <taxon>Gentianales</taxon>
        <taxon>Rubiaceae</taxon>
        <taxon>Rubioideae</taxon>
        <taxon>Spermacoceae</taxon>
        <taxon>Hedyotis-Oldenlandia complex</taxon>
        <taxon>Oldenlandia</taxon>
    </lineage>
</organism>
<dbReference type="Pfam" id="PF01344">
    <property type="entry name" value="Kelch_1"/>
    <property type="match status" value="2"/>
</dbReference>
<dbReference type="InterPro" id="IPR006652">
    <property type="entry name" value="Kelch_1"/>
</dbReference>
<keyword evidence="4" id="KW-1185">Reference proteome</keyword>
<dbReference type="InterPro" id="IPR052439">
    <property type="entry name" value="F-box/Kelch-repeat"/>
</dbReference>
<evidence type="ECO:0000313" key="3">
    <source>
        <dbReference type="EMBL" id="CAI9094955.1"/>
    </source>
</evidence>
<dbReference type="Proteomes" id="UP001161247">
    <property type="component" value="Chromosome 2"/>
</dbReference>
<evidence type="ECO:0000256" key="2">
    <source>
        <dbReference type="ARBA" id="ARBA00022737"/>
    </source>
</evidence>
<dbReference type="GO" id="GO:0005634">
    <property type="term" value="C:nucleus"/>
    <property type="evidence" value="ECO:0007669"/>
    <property type="project" value="TreeGrafter"/>
</dbReference>
<name>A0AAV1CHQ4_OLDCO</name>
<protein>
    <submittedName>
        <fullName evidence="3">OLC1v1030793C1</fullName>
    </submittedName>
</protein>
<accession>A0AAV1CHQ4</accession>
<gene>
    <name evidence="3" type="ORF">OLC1_LOCUS6028</name>
</gene>
<keyword evidence="1" id="KW-0880">Kelch repeat</keyword>
<dbReference type="FunFam" id="2.120.10.80:FF:000007">
    <property type="entry name" value="F-box/kelch-repeat protein SKIP11"/>
    <property type="match status" value="1"/>
</dbReference>